<feature type="transmembrane region" description="Helical" evidence="5">
    <location>
        <begin position="262"/>
        <end position="280"/>
    </location>
</feature>
<keyword evidence="8" id="KW-1185">Reference proteome</keyword>
<dbReference type="PANTHER" id="PTHR43129:SF1">
    <property type="entry name" value="FOSMIDOMYCIN RESISTANCE PROTEIN"/>
    <property type="match status" value="1"/>
</dbReference>
<dbReference type="InterPro" id="IPR036259">
    <property type="entry name" value="MFS_trans_sf"/>
</dbReference>
<dbReference type="GO" id="GO:0005886">
    <property type="term" value="C:plasma membrane"/>
    <property type="evidence" value="ECO:0007669"/>
    <property type="project" value="UniProtKB-SubCell"/>
</dbReference>
<dbReference type="RefSeq" id="WP_337925606.1">
    <property type="nucleotide sequence ID" value="NZ_JACHMY010000001.1"/>
</dbReference>
<evidence type="ECO:0000313" key="7">
    <source>
        <dbReference type="EMBL" id="MBB5833943.1"/>
    </source>
</evidence>
<feature type="transmembrane region" description="Helical" evidence="5">
    <location>
        <begin position="92"/>
        <end position="109"/>
    </location>
</feature>
<evidence type="ECO:0000256" key="2">
    <source>
        <dbReference type="ARBA" id="ARBA00022692"/>
    </source>
</evidence>
<feature type="transmembrane region" description="Helical" evidence="5">
    <location>
        <begin position="346"/>
        <end position="368"/>
    </location>
</feature>
<reference evidence="7 8" key="1">
    <citation type="submission" date="2020-08" db="EMBL/GenBank/DDBJ databases">
        <title>Sequencing the genomes of 1000 actinobacteria strains.</title>
        <authorList>
            <person name="Klenk H.-P."/>
        </authorList>
    </citation>
    <scope>NUCLEOTIDE SEQUENCE [LARGE SCALE GENOMIC DNA]</scope>
    <source>
        <strain evidence="7 8">DSM 28967</strain>
    </source>
</reference>
<keyword evidence="2 5" id="KW-0812">Transmembrane</keyword>
<feature type="transmembrane region" description="Helical" evidence="5">
    <location>
        <begin position="157"/>
        <end position="176"/>
    </location>
</feature>
<protein>
    <submittedName>
        <fullName evidence="7">FSR family fosmidomycin resistance protein-like MFS transporter</fullName>
    </submittedName>
</protein>
<name>A0A7W9MSI5_9ACTN</name>
<dbReference type="Pfam" id="PF07690">
    <property type="entry name" value="MFS_1"/>
    <property type="match status" value="1"/>
</dbReference>
<feature type="domain" description="Major facilitator superfamily (MFS) profile" evidence="6">
    <location>
        <begin position="1"/>
        <end position="372"/>
    </location>
</feature>
<evidence type="ECO:0000259" key="6">
    <source>
        <dbReference type="PROSITE" id="PS50850"/>
    </source>
</evidence>
<dbReference type="InterPro" id="IPR011701">
    <property type="entry name" value="MFS"/>
</dbReference>
<feature type="transmembrane region" description="Helical" evidence="5">
    <location>
        <begin position="286"/>
        <end position="306"/>
    </location>
</feature>
<proteinExistence type="predicted"/>
<dbReference type="AlphaFoldDB" id="A0A7W9MSI5"/>
<evidence type="ECO:0000256" key="3">
    <source>
        <dbReference type="ARBA" id="ARBA00022989"/>
    </source>
</evidence>
<evidence type="ECO:0000256" key="5">
    <source>
        <dbReference type="SAM" id="Phobius"/>
    </source>
</evidence>
<evidence type="ECO:0000256" key="4">
    <source>
        <dbReference type="ARBA" id="ARBA00023136"/>
    </source>
</evidence>
<feature type="transmembrane region" description="Helical" evidence="5">
    <location>
        <begin position="130"/>
        <end position="151"/>
    </location>
</feature>
<feature type="transmembrane region" description="Helical" evidence="5">
    <location>
        <begin position="69"/>
        <end position="86"/>
    </location>
</feature>
<dbReference type="CDD" id="cd17478">
    <property type="entry name" value="MFS_FsR"/>
    <property type="match status" value="1"/>
</dbReference>
<sequence>MKRLPTVLLSTGHGSVDLYQGIVPVLVPFLVAERGYDYVAVSGFVLAATLLSSVVQPLFGLLTDRWSMPWLLPVSMLGTGAGTALIGLTEDYALTLLVIALTGVGVAAYHPQAARTARAVTGGGHVGMSWFSLGGIVGFALAPVLVVPLLHAGGLEATPALMIPAVVGVLITLPLLRKGTAPKATRREGADDWRSFAQLTTIIVLRSIVYVGLTTFVGLYIGQRLDLSATGSSAVLIVLFGGGVVGTLLGGRLANRWGRLPVMRIAYATAAAGLAGLTFVPGPTMLAFVVLTAIALSVPFSLHITLGQDYLPSRVGTASGVTLGLAVSAGGLLAPALGALARSTSLQTVLAVLIVLPAVAGLLAGRLAEPRPIS</sequence>
<organism evidence="7 8">
    <name type="scientific">Kribbella italica</name>
    <dbReference type="NCBI Taxonomy" id="1540520"/>
    <lineage>
        <taxon>Bacteria</taxon>
        <taxon>Bacillati</taxon>
        <taxon>Actinomycetota</taxon>
        <taxon>Actinomycetes</taxon>
        <taxon>Propionibacteriales</taxon>
        <taxon>Kribbellaceae</taxon>
        <taxon>Kribbella</taxon>
    </lineage>
</organism>
<feature type="transmembrane region" description="Helical" evidence="5">
    <location>
        <begin position="227"/>
        <end position="250"/>
    </location>
</feature>
<comment type="caution">
    <text evidence="7">The sequence shown here is derived from an EMBL/GenBank/DDBJ whole genome shotgun (WGS) entry which is preliminary data.</text>
</comment>
<dbReference type="Proteomes" id="UP000549971">
    <property type="component" value="Unassembled WGS sequence"/>
</dbReference>
<dbReference type="PANTHER" id="PTHR43129">
    <property type="entry name" value="FOSMIDOMYCIN RESISTANCE PROTEIN"/>
    <property type="match status" value="1"/>
</dbReference>
<dbReference type="InterPro" id="IPR020846">
    <property type="entry name" value="MFS_dom"/>
</dbReference>
<dbReference type="GO" id="GO:0022857">
    <property type="term" value="F:transmembrane transporter activity"/>
    <property type="evidence" value="ECO:0007669"/>
    <property type="project" value="InterPro"/>
</dbReference>
<keyword evidence="4 5" id="KW-0472">Membrane</keyword>
<dbReference type="EMBL" id="JACHMY010000001">
    <property type="protein sequence ID" value="MBB5833943.1"/>
    <property type="molecule type" value="Genomic_DNA"/>
</dbReference>
<keyword evidence="3 5" id="KW-1133">Transmembrane helix</keyword>
<accession>A0A7W9MSI5</accession>
<dbReference type="PROSITE" id="PS50850">
    <property type="entry name" value="MFS"/>
    <property type="match status" value="1"/>
</dbReference>
<dbReference type="Gene3D" id="1.20.1250.20">
    <property type="entry name" value="MFS general substrate transporter like domains"/>
    <property type="match status" value="2"/>
</dbReference>
<feature type="transmembrane region" description="Helical" evidence="5">
    <location>
        <begin position="318"/>
        <end position="340"/>
    </location>
</feature>
<dbReference type="SUPFAM" id="SSF103473">
    <property type="entry name" value="MFS general substrate transporter"/>
    <property type="match status" value="1"/>
</dbReference>
<feature type="transmembrane region" description="Helical" evidence="5">
    <location>
        <begin position="196"/>
        <end position="221"/>
    </location>
</feature>
<gene>
    <name evidence="7" type="ORF">HDA39_000677</name>
</gene>
<evidence type="ECO:0000256" key="1">
    <source>
        <dbReference type="ARBA" id="ARBA00004651"/>
    </source>
</evidence>
<comment type="subcellular location">
    <subcellularLocation>
        <location evidence="1">Cell membrane</location>
        <topology evidence="1">Multi-pass membrane protein</topology>
    </subcellularLocation>
</comment>
<feature type="transmembrane region" description="Helical" evidence="5">
    <location>
        <begin position="38"/>
        <end position="62"/>
    </location>
</feature>
<evidence type="ECO:0000313" key="8">
    <source>
        <dbReference type="Proteomes" id="UP000549971"/>
    </source>
</evidence>